<dbReference type="InterPro" id="IPR056124">
    <property type="entry name" value="DUF7707"/>
</dbReference>
<keyword evidence="5" id="KW-1185">Reference proteome</keyword>
<feature type="signal peptide" evidence="2">
    <location>
        <begin position="1"/>
        <end position="19"/>
    </location>
</feature>
<evidence type="ECO:0000256" key="1">
    <source>
        <dbReference type="SAM" id="MobiDB-lite"/>
    </source>
</evidence>
<evidence type="ECO:0000259" key="3">
    <source>
        <dbReference type="Pfam" id="PF24808"/>
    </source>
</evidence>
<accession>A0AAE0IR06</accession>
<dbReference type="PANTHER" id="PTHR38118:SF3">
    <property type="entry name" value="ANCHORED CELL WALL PROTEIN 11"/>
    <property type="match status" value="1"/>
</dbReference>
<evidence type="ECO:0000256" key="2">
    <source>
        <dbReference type="SAM" id="SignalP"/>
    </source>
</evidence>
<sequence>MRHNILLAAVSALAVVVVADFKVDPAKIDDTKKNQWCLAEQNSCQQLCGGSFKTNDCDPVDLAYKCVCTDGTSPELSKYTGTMPTFTCQQAFEDCINEHIGQAQEQANCTKSIHDKCGTLDPAKAEIKQTTTSSAAPSTTNAAAATTTPASSTSTAGAAIATHMALIGNSAAAVAVGVFAAALL</sequence>
<keyword evidence="2" id="KW-0732">Signal</keyword>
<evidence type="ECO:0000313" key="5">
    <source>
        <dbReference type="Proteomes" id="UP001283341"/>
    </source>
</evidence>
<feature type="compositionally biased region" description="Low complexity" evidence="1">
    <location>
        <begin position="130"/>
        <end position="149"/>
    </location>
</feature>
<dbReference type="PANTHER" id="PTHR38118">
    <property type="entry name" value="ANCHORED CELL WALL PROTEIN 11-RELATED"/>
    <property type="match status" value="1"/>
</dbReference>
<feature type="region of interest" description="Disordered" evidence="1">
    <location>
        <begin position="129"/>
        <end position="149"/>
    </location>
</feature>
<reference evidence="4" key="2">
    <citation type="submission" date="2023-06" db="EMBL/GenBank/DDBJ databases">
        <authorList>
            <consortium name="Lawrence Berkeley National Laboratory"/>
            <person name="Haridas S."/>
            <person name="Hensen N."/>
            <person name="Bonometti L."/>
            <person name="Westerberg I."/>
            <person name="Brannstrom I.O."/>
            <person name="Guillou S."/>
            <person name="Cros-Aarteil S."/>
            <person name="Calhoun S."/>
            <person name="Kuo A."/>
            <person name="Mondo S."/>
            <person name="Pangilinan J."/>
            <person name="Riley R."/>
            <person name="Labutti K."/>
            <person name="Andreopoulos B."/>
            <person name="Lipzen A."/>
            <person name="Chen C."/>
            <person name="Yanf M."/>
            <person name="Daum C."/>
            <person name="Ng V."/>
            <person name="Clum A."/>
            <person name="Steindorff A."/>
            <person name="Ohm R."/>
            <person name="Martin F."/>
            <person name="Silar P."/>
            <person name="Natvig D."/>
            <person name="Lalanne C."/>
            <person name="Gautier V."/>
            <person name="Ament-Velasquez S.L."/>
            <person name="Kruys A."/>
            <person name="Hutchinson M.I."/>
            <person name="Powell A.J."/>
            <person name="Barry K."/>
            <person name="Miller A.N."/>
            <person name="Grigoriev I.V."/>
            <person name="Debuchy R."/>
            <person name="Gladieux P."/>
            <person name="Thoren M.H."/>
            <person name="Johannesson H."/>
        </authorList>
    </citation>
    <scope>NUCLEOTIDE SEQUENCE</scope>
    <source>
        <strain evidence="4">CBS 118394</strain>
    </source>
</reference>
<protein>
    <recommendedName>
        <fullName evidence="3">DUF7707 domain-containing protein</fullName>
    </recommendedName>
</protein>
<feature type="chain" id="PRO_5042176582" description="DUF7707 domain-containing protein" evidence="2">
    <location>
        <begin position="20"/>
        <end position="184"/>
    </location>
</feature>
<evidence type="ECO:0000313" key="4">
    <source>
        <dbReference type="EMBL" id="KAK3329694.1"/>
    </source>
</evidence>
<comment type="caution">
    <text evidence="4">The sequence shown here is derived from an EMBL/GenBank/DDBJ whole genome shotgun (WGS) entry which is preliminary data.</text>
</comment>
<dbReference type="EMBL" id="JAUEDM010000001">
    <property type="protein sequence ID" value="KAK3329694.1"/>
    <property type="molecule type" value="Genomic_DNA"/>
</dbReference>
<proteinExistence type="predicted"/>
<dbReference type="AlphaFoldDB" id="A0AAE0IR06"/>
<gene>
    <name evidence="4" type="ORF">B0H66DRAFT_34829</name>
</gene>
<organism evidence="4 5">
    <name type="scientific">Apodospora peruviana</name>
    <dbReference type="NCBI Taxonomy" id="516989"/>
    <lineage>
        <taxon>Eukaryota</taxon>
        <taxon>Fungi</taxon>
        <taxon>Dikarya</taxon>
        <taxon>Ascomycota</taxon>
        <taxon>Pezizomycotina</taxon>
        <taxon>Sordariomycetes</taxon>
        <taxon>Sordariomycetidae</taxon>
        <taxon>Sordariales</taxon>
        <taxon>Lasiosphaeriaceae</taxon>
        <taxon>Apodospora</taxon>
    </lineage>
</organism>
<dbReference type="Proteomes" id="UP001283341">
    <property type="component" value="Unassembled WGS sequence"/>
</dbReference>
<name>A0AAE0IR06_9PEZI</name>
<feature type="domain" description="DUF7707" evidence="3">
    <location>
        <begin position="22"/>
        <end position="122"/>
    </location>
</feature>
<reference evidence="4" key="1">
    <citation type="journal article" date="2023" name="Mol. Phylogenet. Evol.">
        <title>Genome-scale phylogeny and comparative genomics of the fungal order Sordariales.</title>
        <authorList>
            <person name="Hensen N."/>
            <person name="Bonometti L."/>
            <person name="Westerberg I."/>
            <person name="Brannstrom I.O."/>
            <person name="Guillou S."/>
            <person name="Cros-Aarteil S."/>
            <person name="Calhoun S."/>
            <person name="Haridas S."/>
            <person name="Kuo A."/>
            <person name="Mondo S."/>
            <person name="Pangilinan J."/>
            <person name="Riley R."/>
            <person name="LaButti K."/>
            <person name="Andreopoulos B."/>
            <person name="Lipzen A."/>
            <person name="Chen C."/>
            <person name="Yan M."/>
            <person name="Daum C."/>
            <person name="Ng V."/>
            <person name="Clum A."/>
            <person name="Steindorff A."/>
            <person name="Ohm R.A."/>
            <person name="Martin F."/>
            <person name="Silar P."/>
            <person name="Natvig D.O."/>
            <person name="Lalanne C."/>
            <person name="Gautier V."/>
            <person name="Ament-Velasquez S.L."/>
            <person name="Kruys A."/>
            <person name="Hutchinson M.I."/>
            <person name="Powell A.J."/>
            <person name="Barry K."/>
            <person name="Miller A.N."/>
            <person name="Grigoriev I.V."/>
            <person name="Debuchy R."/>
            <person name="Gladieux P."/>
            <person name="Hiltunen Thoren M."/>
            <person name="Johannesson H."/>
        </authorList>
    </citation>
    <scope>NUCLEOTIDE SEQUENCE</scope>
    <source>
        <strain evidence="4">CBS 118394</strain>
    </source>
</reference>
<dbReference type="Pfam" id="PF24808">
    <property type="entry name" value="DUF7707"/>
    <property type="match status" value="1"/>
</dbReference>